<evidence type="ECO:0000259" key="3">
    <source>
        <dbReference type="Pfam" id="PF23647"/>
    </source>
</evidence>
<organism evidence="4">
    <name type="scientific">Rhodotorula toruloides</name>
    <name type="common">Yeast</name>
    <name type="synonym">Rhodosporidium toruloides</name>
    <dbReference type="NCBI Taxonomy" id="5286"/>
    <lineage>
        <taxon>Eukaryota</taxon>
        <taxon>Fungi</taxon>
        <taxon>Dikarya</taxon>
        <taxon>Basidiomycota</taxon>
        <taxon>Pucciniomycotina</taxon>
        <taxon>Microbotryomycetes</taxon>
        <taxon>Sporidiobolales</taxon>
        <taxon>Sporidiobolaceae</taxon>
        <taxon>Rhodotorula</taxon>
    </lineage>
</organism>
<evidence type="ECO:0000259" key="2">
    <source>
        <dbReference type="Pfam" id="PF06159"/>
    </source>
</evidence>
<dbReference type="EMBL" id="LK052961">
    <property type="protein sequence ID" value="CDR49430.1"/>
    <property type="molecule type" value="Genomic_DNA"/>
</dbReference>
<feature type="compositionally biased region" description="Polar residues" evidence="1">
    <location>
        <begin position="443"/>
        <end position="477"/>
    </location>
</feature>
<evidence type="ECO:0000313" key="4">
    <source>
        <dbReference type="EMBL" id="CDR49430.1"/>
    </source>
</evidence>
<dbReference type="GO" id="GO:1990072">
    <property type="term" value="C:TRAPPIII protein complex"/>
    <property type="evidence" value="ECO:0007669"/>
    <property type="project" value="TreeGrafter"/>
</dbReference>
<accession>A0A061BQU8</accession>
<feature type="compositionally biased region" description="Low complexity" evidence="1">
    <location>
        <begin position="479"/>
        <end position="496"/>
    </location>
</feature>
<dbReference type="InterPro" id="IPR055427">
    <property type="entry name" value="TRAPPC13_N"/>
</dbReference>
<protein>
    <submittedName>
        <fullName evidence="4">RHTO0S26e01596g1_1</fullName>
    </submittedName>
</protein>
<proteinExistence type="predicted"/>
<dbReference type="Pfam" id="PF23647">
    <property type="entry name" value="TRAPPC13_M"/>
    <property type="match status" value="1"/>
</dbReference>
<feature type="domain" description="Trafficking protein particle complex subunit 13 N-terminal" evidence="2">
    <location>
        <begin position="10"/>
        <end position="181"/>
    </location>
</feature>
<feature type="region of interest" description="Disordered" evidence="1">
    <location>
        <begin position="443"/>
        <end position="505"/>
    </location>
</feature>
<dbReference type="PANTHER" id="PTHR13134:SF3">
    <property type="entry name" value="TRAFFICKING PROTEIN PARTICLE COMPLEX SUBUNIT 13"/>
    <property type="match status" value="1"/>
</dbReference>
<dbReference type="OrthoDB" id="10250284at2759"/>
<reference evidence="4" key="1">
    <citation type="journal article" date="2014" name="Genome Announc.">
        <title>Draft genome sequence of Rhodosporidium toruloides CECT1137, an oleaginous yeast of biotechnological interest.</title>
        <authorList>
            <person name="Morin N."/>
            <person name="Calcas X."/>
            <person name="Devillers H."/>
            <person name="Durrens P."/>
            <person name="Sherman D.J."/>
            <person name="Nicaud J.-M."/>
            <person name="Neuveglise C."/>
        </authorList>
    </citation>
    <scope>NUCLEOTIDE SEQUENCE</scope>
    <source>
        <strain evidence="4">CECT1137</strain>
    </source>
</reference>
<dbReference type="InterPro" id="IPR055429">
    <property type="entry name" value="TRAPPC13_M"/>
</dbReference>
<dbReference type="PANTHER" id="PTHR13134">
    <property type="entry name" value="TRAFFICKING PROTEIN PARTICLE COMPLEX SUBUNIT 13"/>
    <property type="match status" value="1"/>
</dbReference>
<dbReference type="Pfam" id="PF06159">
    <property type="entry name" value="TRAPPC13_N"/>
    <property type="match status" value="1"/>
</dbReference>
<feature type="domain" description="Trafficking protein particle complex subunit 13 middle" evidence="3">
    <location>
        <begin position="200"/>
        <end position="311"/>
    </location>
</feature>
<dbReference type="AlphaFoldDB" id="A0A061BQU8"/>
<sequence>MSAPHEQTPHLVNLKVLRASRPTLAPHPPLHGLDTAGPGGDALRQLGETEKGGMLALPSNFGVIYLGETFSAVLSLSNDLPPSPSSPDSVAHSVSLAVEIHTGLTPQGPTAKHFLARVEARTEDGSLAPGQSLDTMAVHELKELGAHALVCTATYGAHVLGEDGVARMVNRTLRKVYKFQVTNPISLRTKALAPTPASPTSFLSPTERAKIFLEVQIQNHCDSSMWFERMRFETLPGFTLADQNDGLYEGAEALLPPGGLRQFLYILQAGPEVPIVAPGASQGLGRIDIGWRTRNGELGRLLSSTLGRRVPQMPNPAAPVAATDAATVRSGRTLPVGMSPALPPIPMQDGSTAAPIPPSLPSADGLAFDLTLSSIQSTESDSSFWRDEPFSVNLRLTVSSVPSPNPRPRRRLRLAAQHVQWHPSPLSLHSQAPTTVLQPRLASQPTATLSLPGSLPVSQPLSAPPSVTSLQQQQHLRPSTDSLSRTSLDSIRSSASPAPPLATSPFDPLPVLHGIQLPRSVPIRAGPPIGPLPSPGVMRLGSEVVDSGEVVLGDEEDAEAVKEFRVRYVPLETGLIRVGGLRVLLLENEEDKEGGLEVEAAGERGERMASVVWETETIAEVWVE</sequence>
<gene>
    <name evidence="4" type="ORF">RHTO0S_26e01596g</name>
</gene>
<evidence type="ECO:0000256" key="1">
    <source>
        <dbReference type="SAM" id="MobiDB-lite"/>
    </source>
</evidence>
<name>A0A061BQU8_RHOTO</name>
<feature type="region of interest" description="Disordered" evidence="1">
    <location>
        <begin position="22"/>
        <end position="41"/>
    </location>
</feature>
<dbReference type="InterPro" id="IPR010378">
    <property type="entry name" value="TRAPPC13"/>
</dbReference>